<feature type="signal peptide" evidence="1">
    <location>
        <begin position="1"/>
        <end position="22"/>
    </location>
</feature>
<dbReference type="AlphaFoldDB" id="A0A3D9LNW7"/>
<dbReference type="Proteomes" id="UP000256919">
    <property type="component" value="Unassembled WGS sequence"/>
</dbReference>
<dbReference type="EMBL" id="QREI01000007">
    <property type="protein sequence ID" value="REE08366.1"/>
    <property type="molecule type" value="Genomic_DNA"/>
</dbReference>
<evidence type="ECO:0000256" key="1">
    <source>
        <dbReference type="SAM" id="SignalP"/>
    </source>
</evidence>
<comment type="caution">
    <text evidence="2">The sequence shown here is derived from an EMBL/GenBank/DDBJ whole genome shotgun (WGS) entry which is preliminary data.</text>
</comment>
<accession>A0A3D9LNW7</accession>
<reference evidence="2 3" key="1">
    <citation type="submission" date="2018-07" db="EMBL/GenBank/DDBJ databases">
        <title>Genomic Encyclopedia of Type Strains, Phase III (KMG-III): the genomes of soil and plant-associated and newly described type strains.</title>
        <authorList>
            <person name="Whitman W."/>
        </authorList>
    </citation>
    <scope>NUCLEOTIDE SEQUENCE [LARGE SCALE GENOMIC DNA]</scope>
    <source>
        <strain evidence="2 3">CECT 7948</strain>
    </source>
</reference>
<dbReference type="OrthoDB" id="1122048at2"/>
<dbReference type="RefSeq" id="WP_115811397.1">
    <property type="nucleotide sequence ID" value="NZ_QREI01000007.1"/>
</dbReference>
<name>A0A3D9LNW7_9FLAO</name>
<evidence type="ECO:0000313" key="2">
    <source>
        <dbReference type="EMBL" id="REE08366.1"/>
    </source>
</evidence>
<gene>
    <name evidence="2" type="ORF">DFQ09_10745</name>
</gene>
<keyword evidence="3" id="KW-1185">Reference proteome</keyword>
<protein>
    <submittedName>
        <fullName evidence="2">Putative secreted protein (Por secretion system target)</fullName>
    </submittedName>
</protein>
<proteinExistence type="predicted"/>
<evidence type="ECO:0000313" key="3">
    <source>
        <dbReference type="Proteomes" id="UP000256919"/>
    </source>
</evidence>
<feature type="chain" id="PRO_5017791125" evidence="1">
    <location>
        <begin position="23"/>
        <end position="185"/>
    </location>
</feature>
<organism evidence="2 3">
    <name type="scientific">Winogradskyella pacifica</name>
    <dbReference type="NCBI Taxonomy" id="664642"/>
    <lineage>
        <taxon>Bacteria</taxon>
        <taxon>Pseudomonadati</taxon>
        <taxon>Bacteroidota</taxon>
        <taxon>Flavobacteriia</taxon>
        <taxon>Flavobacteriales</taxon>
        <taxon>Flavobacteriaceae</taxon>
        <taxon>Winogradskyella</taxon>
    </lineage>
</organism>
<sequence length="185" mass="21038">MKTLFKNILVLAVMLGTYTSYANATLKVLPTFNNVKKGSTISVTNALGKVVFSGLINYDGNISRLYDFSQLENGIYIIEVNKDFEIDINTVEVKNNTVNFISHKSEKIFKPVFRVEKDKVLISKLALDASEMKIELYFSNELIYSETVKGSDVLNRAYKLDHSIRGEYTAIVRSNDRVFVKNFKI</sequence>
<keyword evidence="1" id="KW-0732">Signal</keyword>